<reference evidence="2" key="2">
    <citation type="journal article" date="2017" name="Nat. Plants">
        <title>The Aegilops tauschii genome reveals multiple impacts of transposons.</title>
        <authorList>
            <person name="Zhao G."/>
            <person name="Zou C."/>
            <person name="Li K."/>
            <person name="Wang K."/>
            <person name="Li T."/>
            <person name="Gao L."/>
            <person name="Zhang X."/>
            <person name="Wang H."/>
            <person name="Yang Z."/>
            <person name="Liu X."/>
            <person name="Jiang W."/>
            <person name="Mao L."/>
            <person name="Kong X."/>
            <person name="Jiao Y."/>
            <person name="Jia J."/>
        </authorList>
    </citation>
    <scope>NUCLEOTIDE SEQUENCE [LARGE SCALE GENOMIC DNA]</scope>
    <source>
        <strain evidence="2">cv. AL8/78</strain>
    </source>
</reference>
<accession>A0A453E563</accession>
<protein>
    <submittedName>
        <fullName evidence="1">Uncharacterized protein</fullName>
    </submittedName>
</protein>
<reference evidence="2" key="1">
    <citation type="journal article" date="2014" name="Science">
        <title>Ancient hybridizations among the ancestral genomes of bread wheat.</title>
        <authorList>
            <consortium name="International Wheat Genome Sequencing Consortium,"/>
            <person name="Marcussen T."/>
            <person name="Sandve S.R."/>
            <person name="Heier L."/>
            <person name="Spannagl M."/>
            <person name="Pfeifer M."/>
            <person name="Jakobsen K.S."/>
            <person name="Wulff B.B."/>
            <person name="Steuernagel B."/>
            <person name="Mayer K.F."/>
            <person name="Olsen O.A."/>
        </authorList>
    </citation>
    <scope>NUCLEOTIDE SEQUENCE [LARGE SCALE GENOMIC DNA]</scope>
    <source>
        <strain evidence="2">cv. AL8/78</strain>
    </source>
</reference>
<reference evidence="1" key="5">
    <citation type="journal article" date="2021" name="G3 (Bethesda)">
        <title>Aegilops tauschii genome assembly Aet v5.0 features greater sequence contiguity and improved annotation.</title>
        <authorList>
            <person name="Wang L."/>
            <person name="Zhu T."/>
            <person name="Rodriguez J.C."/>
            <person name="Deal K.R."/>
            <person name="Dubcovsky J."/>
            <person name="McGuire P.E."/>
            <person name="Lux T."/>
            <person name="Spannagl M."/>
            <person name="Mayer K.F.X."/>
            <person name="Baldrich P."/>
            <person name="Meyers B.C."/>
            <person name="Huo N."/>
            <person name="Gu Y.Q."/>
            <person name="Zhou H."/>
            <person name="Devos K.M."/>
            <person name="Bennetzen J.L."/>
            <person name="Unver T."/>
            <person name="Budak H."/>
            <person name="Gulick P.J."/>
            <person name="Galiba G."/>
            <person name="Kalapos B."/>
            <person name="Nelson D.R."/>
            <person name="Li P."/>
            <person name="You F.M."/>
            <person name="Luo M.C."/>
            <person name="Dvorak J."/>
        </authorList>
    </citation>
    <scope>NUCLEOTIDE SEQUENCE [LARGE SCALE GENOMIC DNA]</scope>
    <source>
        <strain evidence="1">cv. AL8/78</strain>
    </source>
</reference>
<dbReference type="AlphaFoldDB" id="A0A453E563"/>
<sequence>EKVQHGDDGWTDGHCEFSFVVILQMFSCSCEEMLSHPLQGRATELDPFGGCFHEQTAQVARNIRTFRTLK</sequence>
<dbReference type="Proteomes" id="UP000015105">
    <property type="component" value="Chromosome 3D"/>
</dbReference>
<dbReference type="EnsemblPlants" id="AET3Gv20228200.1">
    <property type="protein sequence ID" value="AET3Gv20228200.1"/>
    <property type="gene ID" value="AET3Gv20228200"/>
</dbReference>
<evidence type="ECO:0000313" key="1">
    <source>
        <dbReference type="EnsemblPlants" id="AET3Gv20228200.1"/>
    </source>
</evidence>
<name>A0A453E563_AEGTS</name>
<reference evidence="1" key="3">
    <citation type="journal article" date="2017" name="Nature">
        <title>Genome sequence of the progenitor of the wheat D genome Aegilops tauschii.</title>
        <authorList>
            <person name="Luo M.C."/>
            <person name="Gu Y.Q."/>
            <person name="Puiu D."/>
            <person name="Wang H."/>
            <person name="Twardziok S.O."/>
            <person name="Deal K.R."/>
            <person name="Huo N."/>
            <person name="Zhu T."/>
            <person name="Wang L."/>
            <person name="Wang Y."/>
            <person name="McGuire P.E."/>
            <person name="Liu S."/>
            <person name="Long H."/>
            <person name="Ramasamy R.K."/>
            <person name="Rodriguez J.C."/>
            <person name="Van S.L."/>
            <person name="Yuan L."/>
            <person name="Wang Z."/>
            <person name="Xia Z."/>
            <person name="Xiao L."/>
            <person name="Anderson O.D."/>
            <person name="Ouyang S."/>
            <person name="Liang Y."/>
            <person name="Zimin A.V."/>
            <person name="Pertea G."/>
            <person name="Qi P."/>
            <person name="Bennetzen J.L."/>
            <person name="Dai X."/>
            <person name="Dawson M.W."/>
            <person name="Muller H.G."/>
            <person name="Kugler K."/>
            <person name="Rivarola-Duarte L."/>
            <person name="Spannagl M."/>
            <person name="Mayer K.F.X."/>
            <person name="Lu F.H."/>
            <person name="Bevan M.W."/>
            <person name="Leroy P."/>
            <person name="Li P."/>
            <person name="You F.M."/>
            <person name="Sun Q."/>
            <person name="Liu Z."/>
            <person name="Lyons E."/>
            <person name="Wicker T."/>
            <person name="Salzberg S.L."/>
            <person name="Devos K.M."/>
            <person name="Dvorak J."/>
        </authorList>
    </citation>
    <scope>NUCLEOTIDE SEQUENCE [LARGE SCALE GENOMIC DNA]</scope>
    <source>
        <strain evidence="1">cv. AL8/78</strain>
    </source>
</reference>
<keyword evidence="2" id="KW-1185">Reference proteome</keyword>
<organism evidence="1 2">
    <name type="scientific">Aegilops tauschii subsp. strangulata</name>
    <name type="common">Goatgrass</name>
    <dbReference type="NCBI Taxonomy" id="200361"/>
    <lineage>
        <taxon>Eukaryota</taxon>
        <taxon>Viridiplantae</taxon>
        <taxon>Streptophyta</taxon>
        <taxon>Embryophyta</taxon>
        <taxon>Tracheophyta</taxon>
        <taxon>Spermatophyta</taxon>
        <taxon>Magnoliopsida</taxon>
        <taxon>Liliopsida</taxon>
        <taxon>Poales</taxon>
        <taxon>Poaceae</taxon>
        <taxon>BOP clade</taxon>
        <taxon>Pooideae</taxon>
        <taxon>Triticodae</taxon>
        <taxon>Triticeae</taxon>
        <taxon>Triticinae</taxon>
        <taxon>Aegilops</taxon>
    </lineage>
</organism>
<dbReference type="Gramene" id="AET3Gv20228200.1">
    <property type="protein sequence ID" value="AET3Gv20228200.1"/>
    <property type="gene ID" value="AET3Gv20228200"/>
</dbReference>
<reference evidence="1" key="4">
    <citation type="submission" date="2019-03" db="UniProtKB">
        <authorList>
            <consortium name="EnsemblPlants"/>
        </authorList>
    </citation>
    <scope>IDENTIFICATION</scope>
</reference>
<proteinExistence type="predicted"/>
<evidence type="ECO:0000313" key="2">
    <source>
        <dbReference type="Proteomes" id="UP000015105"/>
    </source>
</evidence>